<name>A0AAJ7DZ80_9HYME</name>
<protein>
    <submittedName>
        <fullName evidence="2">Uncharacterized protein LOC105365382</fullName>
    </submittedName>
</protein>
<sequence length="116" mass="13553">MYLISESEDSFLPKLRCSESMSSLPLSSESESQHENLIITFEEFYEFLKEMWIVAANYLTHDDELVELELDDILTPGDASIEELIKYFIYCCELETKHKLHIQQDIVYGPVNIIKI</sequence>
<dbReference type="Proteomes" id="UP000695007">
    <property type="component" value="Unplaced"/>
</dbReference>
<evidence type="ECO:0000313" key="2">
    <source>
        <dbReference type="RefSeq" id="XP_011501826.1"/>
    </source>
</evidence>
<reference evidence="2" key="1">
    <citation type="submission" date="2025-08" db="UniProtKB">
        <authorList>
            <consortium name="RefSeq"/>
        </authorList>
    </citation>
    <scope>IDENTIFICATION</scope>
</reference>
<keyword evidence="1" id="KW-1185">Reference proteome</keyword>
<proteinExistence type="predicted"/>
<accession>A0AAJ7DZ80</accession>
<gene>
    <name evidence="2" type="primary">LOC105365382</name>
</gene>
<dbReference type="RefSeq" id="XP_011501826.1">
    <property type="nucleotide sequence ID" value="XM_011503524.1"/>
</dbReference>
<dbReference type="KEGG" id="csol:105365382"/>
<evidence type="ECO:0000313" key="1">
    <source>
        <dbReference type="Proteomes" id="UP000695007"/>
    </source>
</evidence>
<dbReference type="GeneID" id="105365382"/>
<organism evidence="1 2">
    <name type="scientific">Ceratosolen solmsi marchali</name>
    <dbReference type="NCBI Taxonomy" id="326594"/>
    <lineage>
        <taxon>Eukaryota</taxon>
        <taxon>Metazoa</taxon>
        <taxon>Ecdysozoa</taxon>
        <taxon>Arthropoda</taxon>
        <taxon>Hexapoda</taxon>
        <taxon>Insecta</taxon>
        <taxon>Pterygota</taxon>
        <taxon>Neoptera</taxon>
        <taxon>Endopterygota</taxon>
        <taxon>Hymenoptera</taxon>
        <taxon>Apocrita</taxon>
        <taxon>Proctotrupomorpha</taxon>
        <taxon>Chalcidoidea</taxon>
        <taxon>Agaonidae</taxon>
        <taxon>Agaoninae</taxon>
        <taxon>Ceratosolen</taxon>
    </lineage>
</organism>
<dbReference type="AlphaFoldDB" id="A0AAJ7DZ80"/>